<dbReference type="PANTHER" id="PTHR20835:SF0">
    <property type="entry name" value="E3 UBIQUITIN-PROTEIN LIGASE PPP1R11"/>
    <property type="match status" value="1"/>
</dbReference>
<proteinExistence type="inferred from homology"/>
<dbReference type="AlphaFoldDB" id="A0A9W7Y040"/>
<feature type="non-terminal residue" evidence="4">
    <location>
        <position position="1"/>
    </location>
</feature>
<name>A0A9W7Y040_9FUNG</name>
<dbReference type="GO" id="GO:0005634">
    <property type="term" value="C:nucleus"/>
    <property type="evidence" value="ECO:0007669"/>
    <property type="project" value="UniProtKB-SubCell"/>
</dbReference>
<feature type="compositionally biased region" description="Basic and acidic residues" evidence="3">
    <location>
        <begin position="149"/>
        <end position="158"/>
    </location>
</feature>
<comment type="subcellular location">
    <subcellularLocation>
        <location evidence="2">Nucleus</location>
    </subcellularLocation>
</comment>
<dbReference type="PANTHER" id="PTHR20835">
    <property type="entry name" value="E3 UBIQUITIN-PROTEIN LIGASE PPP1R11-RELATED"/>
    <property type="match status" value="1"/>
</dbReference>
<dbReference type="Pfam" id="PF07491">
    <property type="entry name" value="PPI_Ypi1"/>
    <property type="match status" value="1"/>
</dbReference>
<sequence>GGDSPTDAVDSVPHTPRPSAVRTNGMHGNGSSTGRHGSRTLTIAPAVSQEAAATPPGILHLRGSASGSGASESSSGNVQPPRVQWAEDTVDNEGLGRKKSKVCCIFRKQRAFGESDSDESDSCCSDGDSDTPNAYEYVPAAAKKKKKGGKCESHGHTH</sequence>
<keyword evidence="2" id="KW-0539">Nucleus</keyword>
<protein>
    <recommendedName>
        <fullName evidence="2">Type 1 phosphatases regulator</fullName>
    </recommendedName>
</protein>
<keyword evidence="5" id="KW-1185">Reference proteome</keyword>
<feature type="compositionally biased region" description="Polar residues" evidence="3">
    <location>
        <begin position="29"/>
        <end position="41"/>
    </location>
</feature>
<feature type="region of interest" description="Disordered" evidence="3">
    <location>
        <begin position="112"/>
        <end position="158"/>
    </location>
</feature>
<dbReference type="EMBL" id="JANBOJ010000106">
    <property type="protein sequence ID" value="KAJ1722556.1"/>
    <property type="molecule type" value="Genomic_DNA"/>
</dbReference>
<dbReference type="GO" id="GO:0004865">
    <property type="term" value="F:protein serine/threonine phosphatase inhibitor activity"/>
    <property type="evidence" value="ECO:0007669"/>
    <property type="project" value="UniProtKB-UniRule"/>
</dbReference>
<gene>
    <name evidence="4" type="primary">YPI1</name>
    <name evidence="4" type="ORF">LPJ53_003053</name>
</gene>
<reference evidence="4" key="1">
    <citation type="submission" date="2022-07" db="EMBL/GenBank/DDBJ databases">
        <title>Phylogenomic reconstructions and comparative analyses of Kickxellomycotina fungi.</title>
        <authorList>
            <person name="Reynolds N.K."/>
            <person name="Stajich J.E."/>
            <person name="Barry K."/>
            <person name="Grigoriev I.V."/>
            <person name="Crous P."/>
            <person name="Smith M.E."/>
        </authorList>
    </citation>
    <scope>NUCLEOTIDE SEQUENCE</scope>
    <source>
        <strain evidence="4">NBRC 32514</strain>
    </source>
</reference>
<dbReference type="GO" id="GO:0008157">
    <property type="term" value="F:protein phosphatase 1 binding"/>
    <property type="evidence" value="ECO:0007669"/>
    <property type="project" value="TreeGrafter"/>
</dbReference>
<evidence type="ECO:0000313" key="4">
    <source>
        <dbReference type="EMBL" id="KAJ1722556.1"/>
    </source>
</evidence>
<evidence type="ECO:0000256" key="1">
    <source>
        <dbReference type="ARBA" id="ARBA00005605"/>
    </source>
</evidence>
<comment type="similarity">
    <text evidence="1 2">Belongs to the YPI1 family.</text>
</comment>
<comment type="caution">
    <text evidence="4">The sequence shown here is derived from an EMBL/GenBank/DDBJ whole genome shotgun (WGS) entry which is preliminary data.</text>
</comment>
<evidence type="ECO:0000256" key="2">
    <source>
        <dbReference type="RuleBase" id="RU367162"/>
    </source>
</evidence>
<dbReference type="Proteomes" id="UP001149813">
    <property type="component" value="Unassembled WGS sequence"/>
</dbReference>
<feature type="region of interest" description="Disordered" evidence="3">
    <location>
        <begin position="1"/>
        <end position="92"/>
    </location>
</feature>
<feature type="compositionally biased region" description="Low complexity" evidence="3">
    <location>
        <begin position="63"/>
        <end position="76"/>
    </location>
</feature>
<accession>A0A9W7Y040</accession>
<dbReference type="OrthoDB" id="307488at2759"/>
<evidence type="ECO:0000313" key="5">
    <source>
        <dbReference type="Proteomes" id="UP001149813"/>
    </source>
</evidence>
<comment type="function">
    <text evidence="2">Regulator of type 1 phosphatases which maintains protein phosphatase activity under strict control.</text>
</comment>
<dbReference type="InterPro" id="IPR011107">
    <property type="entry name" value="PPI_Ypi1"/>
</dbReference>
<organism evidence="4 5">
    <name type="scientific">Coemansia erecta</name>
    <dbReference type="NCBI Taxonomy" id="147472"/>
    <lineage>
        <taxon>Eukaryota</taxon>
        <taxon>Fungi</taxon>
        <taxon>Fungi incertae sedis</taxon>
        <taxon>Zoopagomycota</taxon>
        <taxon>Kickxellomycotina</taxon>
        <taxon>Kickxellomycetes</taxon>
        <taxon>Kickxellales</taxon>
        <taxon>Kickxellaceae</taxon>
        <taxon>Coemansia</taxon>
    </lineage>
</organism>
<evidence type="ECO:0000256" key="3">
    <source>
        <dbReference type="SAM" id="MobiDB-lite"/>
    </source>
</evidence>